<keyword evidence="2" id="KW-0472">Membrane</keyword>
<accession>A0A1M5DMM3</accession>
<evidence type="ECO:0000256" key="1">
    <source>
        <dbReference type="SAM" id="MobiDB-lite"/>
    </source>
</evidence>
<feature type="compositionally biased region" description="Low complexity" evidence="1">
    <location>
        <begin position="17"/>
        <end position="45"/>
    </location>
</feature>
<dbReference type="OrthoDB" id="164831at2"/>
<keyword evidence="2" id="KW-1133">Transmembrane helix</keyword>
<reference evidence="3 4" key="1">
    <citation type="submission" date="2016-11" db="EMBL/GenBank/DDBJ databases">
        <authorList>
            <person name="Jaros S."/>
            <person name="Januszkiewicz K."/>
            <person name="Wedrychowicz H."/>
        </authorList>
    </citation>
    <scope>NUCLEOTIDE SEQUENCE [LARGE SCALE GENOMIC DNA]</scope>
    <source>
        <strain evidence="3 4">DSM 45627</strain>
    </source>
</reference>
<dbReference type="EMBL" id="FQVU01000001">
    <property type="protein sequence ID" value="SHF68032.1"/>
    <property type="molecule type" value="Genomic_DNA"/>
</dbReference>
<feature type="compositionally biased region" description="Low complexity" evidence="1">
    <location>
        <begin position="92"/>
        <end position="107"/>
    </location>
</feature>
<protein>
    <recommendedName>
        <fullName evidence="5">DUF3105 domain-containing protein</fullName>
    </recommendedName>
</protein>
<feature type="region of interest" description="Disordered" evidence="1">
    <location>
        <begin position="92"/>
        <end position="117"/>
    </location>
</feature>
<feature type="compositionally biased region" description="Polar residues" evidence="1">
    <location>
        <begin position="259"/>
        <end position="268"/>
    </location>
</feature>
<dbReference type="Pfam" id="PF11303">
    <property type="entry name" value="DUF3105"/>
    <property type="match status" value="1"/>
</dbReference>
<evidence type="ECO:0000313" key="4">
    <source>
        <dbReference type="Proteomes" id="UP000186132"/>
    </source>
</evidence>
<dbReference type="RefSeq" id="WP_073385763.1">
    <property type="nucleotide sequence ID" value="NZ_FQVU01000001.1"/>
</dbReference>
<sequence>MAQRKSTPSGKSGRGSGASRPGGKPGTKPAGKTAGRSSSATRTTAPVGRPPARKKPKSIVNQKQTPWGLIATTAAVVVFAAAVIIVVIATRPSDSGSGDTDTASKGGQTVKSSDPYRRAELPAAAAIKGVVYRVQAEHTHTDGTVKYDTTPPTGGKHNQYWADCSGTVYSKAIANENAVHMLEHGAIWVTYNADKVKGAQLTKLKSYVSGVDRIAMSPYPGLDSAISLQAWGYQLKVSSASDPRIAKFISVLKNNKSTTPEYGVSCSNPDFKEKPSTFGHPTDPLS</sequence>
<proteinExistence type="predicted"/>
<evidence type="ECO:0000256" key="2">
    <source>
        <dbReference type="SAM" id="Phobius"/>
    </source>
</evidence>
<feature type="region of interest" description="Disordered" evidence="1">
    <location>
        <begin position="1"/>
        <end position="60"/>
    </location>
</feature>
<gene>
    <name evidence="3" type="ORF">SAMN05443575_0626</name>
</gene>
<feature type="region of interest" description="Disordered" evidence="1">
    <location>
        <begin position="259"/>
        <end position="286"/>
    </location>
</feature>
<feature type="transmembrane region" description="Helical" evidence="2">
    <location>
        <begin position="67"/>
        <end position="89"/>
    </location>
</feature>
<evidence type="ECO:0000313" key="3">
    <source>
        <dbReference type="EMBL" id="SHF68032.1"/>
    </source>
</evidence>
<dbReference type="InterPro" id="IPR021454">
    <property type="entry name" value="DUF3105"/>
</dbReference>
<dbReference type="AlphaFoldDB" id="A0A1M5DMM3"/>
<keyword evidence="4" id="KW-1185">Reference proteome</keyword>
<organism evidence="3 4">
    <name type="scientific">Jatrophihabitans endophyticus</name>
    <dbReference type="NCBI Taxonomy" id="1206085"/>
    <lineage>
        <taxon>Bacteria</taxon>
        <taxon>Bacillati</taxon>
        <taxon>Actinomycetota</taxon>
        <taxon>Actinomycetes</taxon>
        <taxon>Jatrophihabitantales</taxon>
        <taxon>Jatrophihabitantaceae</taxon>
        <taxon>Jatrophihabitans</taxon>
    </lineage>
</organism>
<dbReference type="STRING" id="1206085.SAMN05443575_0626"/>
<name>A0A1M5DMM3_9ACTN</name>
<keyword evidence="2" id="KW-0812">Transmembrane</keyword>
<evidence type="ECO:0008006" key="5">
    <source>
        <dbReference type="Google" id="ProtNLM"/>
    </source>
</evidence>
<dbReference type="Proteomes" id="UP000186132">
    <property type="component" value="Unassembled WGS sequence"/>
</dbReference>